<evidence type="ECO:0000313" key="1">
    <source>
        <dbReference type="EMBL" id="SUZ71701.1"/>
    </source>
</evidence>
<dbReference type="EMBL" id="UINC01001129">
    <property type="protein sequence ID" value="SUZ71701.1"/>
    <property type="molecule type" value="Genomic_DNA"/>
</dbReference>
<proteinExistence type="predicted"/>
<sequence>VAYLLTDGNSQMINPRKILQAQHFGKETLFAAY</sequence>
<accession>A0A381PX96</accession>
<reference evidence="1" key="1">
    <citation type="submission" date="2018-05" db="EMBL/GenBank/DDBJ databases">
        <authorList>
            <person name="Lanie J.A."/>
            <person name="Ng W.-L."/>
            <person name="Kazmierczak K.M."/>
            <person name="Andrzejewski T.M."/>
            <person name="Davidsen T.M."/>
            <person name="Wayne K.J."/>
            <person name="Tettelin H."/>
            <person name="Glass J.I."/>
            <person name="Rusch D."/>
            <person name="Podicherti R."/>
            <person name="Tsui H.-C.T."/>
            <person name="Winkler M.E."/>
        </authorList>
    </citation>
    <scope>NUCLEOTIDE SEQUENCE</scope>
</reference>
<feature type="non-terminal residue" evidence="1">
    <location>
        <position position="1"/>
    </location>
</feature>
<gene>
    <name evidence="1" type="ORF">METZ01_LOCUS24555</name>
</gene>
<dbReference type="AlphaFoldDB" id="A0A381PX96"/>
<protein>
    <submittedName>
        <fullName evidence="1">Uncharacterized protein</fullName>
    </submittedName>
</protein>
<organism evidence="1">
    <name type="scientific">marine metagenome</name>
    <dbReference type="NCBI Taxonomy" id="408172"/>
    <lineage>
        <taxon>unclassified sequences</taxon>
        <taxon>metagenomes</taxon>
        <taxon>ecological metagenomes</taxon>
    </lineage>
</organism>
<name>A0A381PX96_9ZZZZ</name>